<evidence type="ECO:0000313" key="3">
    <source>
        <dbReference type="EMBL" id="GAA0880822.1"/>
    </source>
</evidence>
<gene>
    <name evidence="3" type="ORF">GCM10009119_37920</name>
</gene>
<dbReference type="SUPFAM" id="SSF52172">
    <property type="entry name" value="CheY-like"/>
    <property type="match status" value="1"/>
</dbReference>
<keyword evidence="1" id="KW-0597">Phosphoprotein</keyword>
<dbReference type="Gene3D" id="3.40.50.2300">
    <property type="match status" value="1"/>
</dbReference>
<name>A0ABP3YJG6_9BACT</name>
<keyword evidence="4" id="KW-1185">Reference proteome</keyword>
<dbReference type="PANTHER" id="PTHR44520:SF2">
    <property type="entry name" value="RESPONSE REGULATOR RCP1"/>
    <property type="match status" value="1"/>
</dbReference>
<accession>A0ABP3YJG6</accession>
<evidence type="ECO:0000259" key="2">
    <source>
        <dbReference type="PROSITE" id="PS50110"/>
    </source>
</evidence>
<sequence length="148" mass="16663">MNKAMLSLLLADDDLDDCEFFEDALDEVASGTSLMTVNDGVQLMDFLLSRPDKYPDIIFLDLNMPRKSGVECIMEIKEMADLRHIPIVIFSTSLDLDVINRLYEMGAHYYIQKPGGFTILKRVIGTALALFTGVNQDQPERDGFVIQP</sequence>
<organism evidence="3 4">
    <name type="scientific">Algoriphagus jejuensis</name>
    <dbReference type="NCBI Taxonomy" id="419934"/>
    <lineage>
        <taxon>Bacteria</taxon>
        <taxon>Pseudomonadati</taxon>
        <taxon>Bacteroidota</taxon>
        <taxon>Cytophagia</taxon>
        <taxon>Cytophagales</taxon>
        <taxon>Cyclobacteriaceae</taxon>
        <taxon>Algoriphagus</taxon>
    </lineage>
</organism>
<dbReference type="Pfam" id="PF00072">
    <property type="entry name" value="Response_reg"/>
    <property type="match status" value="1"/>
</dbReference>
<dbReference type="PROSITE" id="PS50110">
    <property type="entry name" value="RESPONSE_REGULATORY"/>
    <property type="match status" value="1"/>
</dbReference>
<dbReference type="InterPro" id="IPR011006">
    <property type="entry name" value="CheY-like_superfamily"/>
</dbReference>
<reference evidence="4" key="1">
    <citation type="journal article" date="2019" name="Int. J. Syst. Evol. Microbiol.">
        <title>The Global Catalogue of Microorganisms (GCM) 10K type strain sequencing project: providing services to taxonomists for standard genome sequencing and annotation.</title>
        <authorList>
            <consortium name="The Broad Institute Genomics Platform"/>
            <consortium name="The Broad Institute Genome Sequencing Center for Infectious Disease"/>
            <person name="Wu L."/>
            <person name="Ma J."/>
        </authorList>
    </citation>
    <scope>NUCLEOTIDE SEQUENCE [LARGE SCALE GENOMIC DNA]</scope>
    <source>
        <strain evidence="4">JCM 16112</strain>
    </source>
</reference>
<evidence type="ECO:0000256" key="1">
    <source>
        <dbReference type="PROSITE-ProRule" id="PRU00169"/>
    </source>
</evidence>
<dbReference type="EMBL" id="BAAAFI010000047">
    <property type="protein sequence ID" value="GAA0880822.1"/>
    <property type="molecule type" value="Genomic_DNA"/>
</dbReference>
<dbReference type="SMART" id="SM00448">
    <property type="entry name" value="REC"/>
    <property type="match status" value="1"/>
</dbReference>
<feature type="modified residue" description="4-aspartylphosphate" evidence="1">
    <location>
        <position position="61"/>
    </location>
</feature>
<dbReference type="InterPro" id="IPR052893">
    <property type="entry name" value="TCS_response_regulator"/>
</dbReference>
<feature type="domain" description="Response regulatory" evidence="2">
    <location>
        <begin position="7"/>
        <end position="128"/>
    </location>
</feature>
<dbReference type="InterPro" id="IPR001789">
    <property type="entry name" value="Sig_transdc_resp-reg_receiver"/>
</dbReference>
<protein>
    <recommendedName>
        <fullName evidence="2">Response regulatory domain-containing protein</fullName>
    </recommendedName>
</protein>
<proteinExistence type="predicted"/>
<dbReference type="PANTHER" id="PTHR44520">
    <property type="entry name" value="RESPONSE REGULATOR RCP1-RELATED"/>
    <property type="match status" value="1"/>
</dbReference>
<evidence type="ECO:0000313" key="4">
    <source>
        <dbReference type="Proteomes" id="UP001500469"/>
    </source>
</evidence>
<comment type="caution">
    <text evidence="3">The sequence shown here is derived from an EMBL/GenBank/DDBJ whole genome shotgun (WGS) entry which is preliminary data.</text>
</comment>
<dbReference type="RefSeq" id="WP_343854381.1">
    <property type="nucleotide sequence ID" value="NZ_BAAAFI010000047.1"/>
</dbReference>
<dbReference type="Proteomes" id="UP001500469">
    <property type="component" value="Unassembled WGS sequence"/>
</dbReference>